<evidence type="ECO:0000256" key="5">
    <source>
        <dbReference type="ARBA" id="ARBA00023004"/>
    </source>
</evidence>
<dbReference type="Pfam" id="PF00355">
    <property type="entry name" value="Rieske"/>
    <property type="match status" value="1"/>
</dbReference>
<dbReference type="SUPFAM" id="SSF50022">
    <property type="entry name" value="ISP domain"/>
    <property type="match status" value="1"/>
</dbReference>
<dbReference type="PRINTS" id="PR00090">
    <property type="entry name" value="RNGDIOXGNASE"/>
</dbReference>
<protein>
    <submittedName>
        <fullName evidence="8">Ring-hydroxylating oxygenase subunit alpha</fullName>
    </submittedName>
</protein>
<evidence type="ECO:0000313" key="8">
    <source>
        <dbReference type="EMBL" id="PZR00828.1"/>
    </source>
</evidence>
<dbReference type="SUPFAM" id="SSF55961">
    <property type="entry name" value="Bet v1-like"/>
    <property type="match status" value="1"/>
</dbReference>
<sequence>MTLHPQSPLMNHCPETLPSAAYLSPEWFAREQRGIWAREWVYVGRLGDLKPGTMRRVALAGENLILVRAPDGKVTAFHNTCRHRGAELCSEAERAVGRLITCPYHAWSYATDGRLISTAHATPTADFRKEENGLYAVALREWNGFLFLCLADNPPEFKPDLGVHALDNWPMADLVTGHRLEKVLDCNWKVFWENYNECLHCPGIHPELSDMVPIYKKGIMSEQEAPDWTPEHEHHGTLKEGALTWSIDGKPCGPEFPNLTAQERANGHNFVTLYPTMFIVAHVDYVRAVSLMPIGPEQTRLTAEWMFPAETLAQPGFDMAHVTDFATIVLMQDGAACEMNQRGLRSSRHARGRLMPQEFDIHRFHQWVLSRIEAPEVQP</sequence>
<gene>
    <name evidence="8" type="ORF">DI533_09980</name>
</gene>
<dbReference type="Gene3D" id="3.90.380.10">
    <property type="entry name" value="Naphthalene 1,2-dioxygenase Alpha Subunit, Chain A, domain 1"/>
    <property type="match status" value="1"/>
</dbReference>
<evidence type="ECO:0000256" key="3">
    <source>
        <dbReference type="ARBA" id="ARBA00022723"/>
    </source>
</evidence>
<dbReference type="InterPro" id="IPR017941">
    <property type="entry name" value="Rieske_2Fe-2S"/>
</dbReference>
<evidence type="ECO:0000259" key="7">
    <source>
        <dbReference type="PROSITE" id="PS51296"/>
    </source>
</evidence>
<dbReference type="GO" id="GO:0005506">
    <property type="term" value="F:iron ion binding"/>
    <property type="evidence" value="ECO:0007669"/>
    <property type="project" value="InterPro"/>
</dbReference>
<name>A0A2W5TXD1_CERSP</name>
<dbReference type="PROSITE" id="PS51296">
    <property type="entry name" value="RIESKE"/>
    <property type="match status" value="1"/>
</dbReference>
<reference evidence="8 9" key="1">
    <citation type="submission" date="2017-08" db="EMBL/GenBank/DDBJ databases">
        <title>Infants hospitalized years apart are colonized by the same room-sourced microbial strains.</title>
        <authorList>
            <person name="Brooks B."/>
            <person name="Olm M.R."/>
            <person name="Firek B.A."/>
            <person name="Baker R."/>
            <person name="Thomas B.C."/>
            <person name="Morowitz M.J."/>
            <person name="Banfield J.F."/>
        </authorList>
    </citation>
    <scope>NUCLEOTIDE SEQUENCE [LARGE SCALE GENOMIC DNA]</scope>
    <source>
        <strain evidence="8">S2_003_000_R2_11</strain>
    </source>
</reference>
<accession>A0A2W5TXD1</accession>
<evidence type="ECO:0000256" key="6">
    <source>
        <dbReference type="ARBA" id="ARBA00023014"/>
    </source>
</evidence>
<evidence type="ECO:0000313" key="9">
    <source>
        <dbReference type="Proteomes" id="UP000248975"/>
    </source>
</evidence>
<keyword evidence="5" id="KW-0408">Iron</keyword>
<dbReference type="AlphaFoldDB" id="A0A2W5TXD1"/>
<keyword evidence="2" id="KW-0001">2Fe-2S</keyword>
<keyword evidence="6" id="KW-0411">Iron-sulfur</keyword>
<keyword evidence="3" id="KW-0479">Metal-binding</keyword>
<proteinExistence type="predicted"/>
<comment type="cofactor">
    <cofactor evidence="1">
        <name>Fe cation</name>
        <dbReference type="ChEBI" id="CHEBI:24875"/>
    </cofactor>
</comment>
<dbReference type="Pfam" id="PF00848">
    <property type="entry name" value="Ring_hydroxyl_A"/>
    <property type="match status" value="1"/>
</dbReference>
<dbReference type="GO" id="GO:0016491">
    <property type="term" value="F:oxidoreductase activity"/>
    <property type="evidence" value="ECO:0007669"/>
    <property type="project" value="UniProtKB-KW"/>
</dbReference>
<dbReference type="GO" id="GO:0051537">
    <property type="term" value="F:2 iron, 2 sulfur cluster binding"/>
    <property type="evidence" value="ECO:0007669"/>
    <property type="project" value="UniProtKB-KW"/>
</dbReference>
<dbReference type="Proteomes" id="UP000248975">
    <property type="component" value="Unassembled WGS sequence"/>
</dbReference>
<evidence type="ECO:0000256" key="2">
    <source>
        <dbReference type="ARBA" id="ARBA00022714"/>
    </source>
</evidence>
<dbReference type="InterPro" id="IPR015879">
    <property type="entry name" value="Ring_hydroxy_dOase_asu_C_dom"/>
</dbReference>
<dbReference type="CDD" id="cd03469">
    <property type="entry name" value="Rieske_RO_Alpha_N"/>
    <property type="match status" value="1"/>
</dbReference>
<comment type="caution">
    <text evidence="8">The sequence shown here is derived from an EMBL/GenBank/DDBJ whole genome shotgun (WGS) entry which is preliminary data.</text>
</comment>
<dbReference type="InterPro" id="IPR036922">
    <property type="entry name" value="Rieske_2Fe-2S_sf"/>
</dbReference>
<dbReference type="InterPro" id="IPR001663">
    <property type="entry name" value="Rng_hydr_dOase-A"/>
</dbReference>
<evidence type="ECO:0000256" key="1">
    <source>
        <dbReference type="ARBA" id="ARBA00001962"/>
    </source>
</evidence>
<dbReference type="PANTHER" id="PTHR43756:SF5">
    <property type="entry name" value="CHOLINE MONOOXYGENASE, CHLOROPLASTIC"/>
    <property type="match status" value="1"/>
</dbReference>
<evidence type="ECO:0000256" key="4">
    <source>
        <dbReference type="ARBA" id="ARBA00023002"/>
    </source>
</evidence>
<feature type="domain" description="Rieske" evidence="7">
    <location>
        <begin position="41"/>
        <end position="148"/>
    </location>
</feature>
<organism evidence="8 9">
    <name type="scientific">Cereibacter sphaeroides</name>
    <name type="common">Rhodobacter sphaeroides</name>
    <dbReference type="NCBI Taxonomy" id="1063"/>
    <lineage>
        <taxon>Bacteria</taxon>
        <taxon>Pseudomonadati</taxon>
        <taxon>Pseudomonadota</taxon>
        <taxon>Alphaproteobacteria</taxon>
        <taxon>Rhodobacterales</taxon>
        <taxon>Paracoccaceae</taxon>
        <taxon>Cereibacter</taxon>
    </lineage>
</organism>
<dbReference type="Gene3D" id="2.102.10.10">
    <property type="entry name" value="Rieske [2Fe-2S] iron-sulphur domain"/>
    <property type="match status" value="1"/>
</dbReference>
<dbReference type="EMBL" id="QFQS01000001">
    <property type="protein sequence ID" value="PZR00828.1"/>
    <property type="molecule type" value="Genomic_DNA"/>
</dbReference>
<keyword evidence="4" id="KW-0560">Oxidoreductase</keyword>
<dbReference type="PANTHER" id="PTHR43756">
    <property type="entry name" value="CHOLINE MONOOXYGENASE, CHLOROPLASTIC"/>
    <property type="match status" value="1"/>
</dbReference>